<sequence length="388" mass="43426">MKKATSLLLLISLISTGLMAQGKAKSNLDDVKIKIIEKAKKLNLKPVTSSYELNYQPLSASDQGKFVYYVDFSDMTSAIYCKSNTSEAFAVWGDIFKKYTSLLNGDIIKGKNGRGESVNQKYFLGAPTSDEFRTPQKNGAGQHFEGGSIYWSPATGAHEVHGAIKDKWAALGWENSFLGFPTTDETTTPDGYGRFNFFEGGAIYYHPNLGTYAVPKLIAEVWKKEGWETGKLGYPVSDEIIKNNNSVQYFEFGAAISTKASPYKVIFNTMREKNGLYTKWRATGGIDSYLGDLVTANKNYPKKFRYHFAEFQNGFIYENPNLVVDNHITAFVIKKGPFFDYYASKNWEAGYLGFPISDEIPSRDNISIQKFEGGTILYSPNTGAYEKK</sequence>
<dbReference type="AlphaFoldDB" id="A0A2S4N931"/>
<feature type="signal peptide" evidence="1">
    <location>
        <begin position="1"/>
        <end position="20"/>
    </location>
</feature>
<accession>A0A2S4N931</accession>
<dbReference type="EMBL" id="PQNY01000005">
    <property type="protein sequence ID" value="POS02202.1"/>
    <property type="molecule type" value="Genomic_DNA"/>
</dbReference>
<dbReference type="Proteomes" id="UP000237056">
    <property type="component" value="Unassembled WGS sequence"/>
</dbReference>
<gene>
    <name evidence="2" type="ORF">Q361_10597</name>
</gene>
<organism evidence="2 3">
    <name type="scientific">Flavobacterium croceum DSM 17960</name>
    <dbReference type="NCBI Taxonomy" id="1121886"/>
    <lineage>
        <taxon>Bacteria</taxon>
        <taxon>Pseudomonadati</taxon>
        <taxon>Bacteroidota</taxon>
        <taxon>Flavobacteriia</taxon>
        <taxon>Flavobacteriales</taxon>
        <taxon>Flavobacteriaceae</taxon>
        <taxon>Flavobacterium</taxon>
    </lineage>
</organism>
<dbReference type="OrthoDB" id="514320at2"/>
<dbReference type="Pfam" id="PF08310">
    <property type="entry name" value="LGFP"/>
    <property type="match status" value="3"/>
</dbReference>
<keyword evidence="1" id="KW-0732">Signal</keyword>
<name>A0A2S4N931_9FLAO</name>
<keyword evidence="3" id="KW-1185">Reference proteome</keyword>
<dbReference type="InterPro" id="IPR013207">
    <property type="entry name" value="LGFP"/>
</dbReference>
<reference evidence="2 3" key="1">
    <citation type="submission" date="2018-01" db="EMBL/GenBank/DDBJ databases">
        <title>Genomic Encyclopedia of Type Strains, Phase I: the one thousand microbial genomes (KMG-I) project.</title>
        <authorList>
            <person name="Goeker M."/>
        </authorList>
    </citation>
    <scope>NUCLEOTIDE SEQUENCE [LARGE SCALE GENOMIC DNA]</scope>
    <source>
        <strain evidence="2 3">DSM 17960</strain>
    </source>
</reference>
<protein>
    <submittedName>
        <fullName evidence="2">LGFP repeat-containing protein</fullName>
    </submittedName>
</protein>
<evidence type="ECO:0000313" key="3">
    <source>
        <dbReference type="Proteomes" id="UP000237056"/>
    </source>
</evidence>
<feature type="chain" id="PRO_5015528940" evidence="1">
    <location>
        <begin position="21"/>
        <end position="388"/>
    </location>
</feature>
<dbReference type="RefSeq" id="WP_103725638.1">
    <property type="nucleotide sequence ID" value="NZ_PQNY01000005.1"/>
</dbReference>
<comment type="caution">
    <text evidence="2">The sequence shown here is derived from an EMBL/GenBank/DDBJ whole genome shotgun (WGS) entry which is preliminary data.</text>
</comment>
<evidence type="ECO:0000256" key="1">
    <source>
        <dbReference type="SAM" id="SignalP"/>
    </source>
</evidence>
<evidence type="ECO:0000313" key="2">
    <source>
        <dbReference type="EMBL" id="POS02202.1"/>
    </source>
</evidence>
<proteinExistence type="predicted"/>